<evidence type="ECO:0000313" key="5">
    <source>
        <dbReference type="Proteomes" id="UP000554235"/>
    </source>
</evidence>
<evidence type="ECO:0000313" key="4">
    <source>
        <dbReference type="EMBL" id="KAF4467797.1"/>
    </source>
</evidence>
<dbReference type="Pfam" id="PF12955">
    <property type="entry name" value="Vps3844_C"/>
    <property type="match status" value="1"/>
</dbReference>
<gene>
    <name evidence="4" type="ORF">FALBO_5332</name>
</gene>
<keyword evidence="1" id="KW-0812">Transmembrane</keyword>
<dbReference type="InterPro" id="IPR024382">
    <property type="entry name" value="Vps3844_C"/>
</dbReference>
<protein>
    <submittedName>
        <fullName evidence="4">Endoplasmic reticulum membrane</fullName>
    </submittedName>
</protein>
<feature type="transmembrane region" description="Helical" evidence="1">
    <location>
        <begin position="354"/>
        <end position="376"/>
    </location>
</feature>
<dbReference type="InterPro" id="IPR053065">
    <property type="entry name" value="Archenteron_Induction-Rel"/>
</dbReference>
<sequence>MKLTIGLSAALASFAAAAQQAAEQAANVYILRGSHPGSSTTGLTPNEARLILQQRLAPEGEGPSFRDVPTAGDQDRIVSLMNKYGKANAPLFTEDKKTPPHQLVVVVEGMTGFEYEPYFAWFLHTQPDFTVSSAEKKLEQNNFYNLPTAKKQACPLSKVVALEKKCWNGKSTVVTYDRSQVFKKLCYLTLNYFSNLAQDSDSPVAFWAEFPKLQKLAESGEMETTFVFLPDGSDTKMETHEQQELRRRQAETVMTSADDNVESPAQTSSIADNPVFSSVPSVVPSCFKSEDSCIKGTANCTGHGMCQNKFAKRDGADGKEACFTCHCLSTIGEKGGVTHWAGGACSKQDISVQFWLFAGFTIAMVTILYLAIGMLFSVGEEKLPGVIGAGVSRSK</sequence>
<evidence type="ECO:0000259" key="3">
    <source>
        <dbReference type="Pfam" id="PF12955"/>
    </source>
</evidence>
<keyword evidence="1" id="KW-1133">Transmembrane helix</keyword>
<dbReference type="AlphaFoldDB" id="A0A8H4LE84"/>
<keyword evidence="2" id="KW-0732">Signal</keyword>
<accession>A0A8H4LE84</accession>
<dbReference type="OrthoDB" id="5583277at2759"/>
<comment type="caution">
    <text evidence="4">The sequence shown here is derived from an EMBL/GenBank/DDBJ whole genome shotgun (WGS) entry which is preliminary data.</text>
</comment>
<proteinExistence type="predicted"/>
<feature type="signal peptide" evidence="2">
    <location>
        <begin position="1"/>
        <end position="17"/>
    </location>
</feature>
<feature type="domain" description="Vacuolar sorting protein Vps3844 C-terminal" evidence="3">
    <location>
        <begin position="286"/>
        <end position="389"/>
    </location>
</feature>
<feature type="chain" id="PRO_5034097199" evidence="2">
    <location>
        <begin position="18"/>
        <end position="395"/>
    </location>
</feature>
<reference evidence="4 5" key="1">
    <citation type="submission" date="2020-01" db="EMBL/GenBank/DDBJ databases">
        <title>Identification and distribution of gene clusters putatively required for synthesis of sphingolipid metabolism inhibitors in phylogenetically diverse species of the filamentous fungus Fusarium.</title>
        <authorList>
            <person name="Kim H.-S."/>
            <person name="Busman M."/>
            <person name="Brown D.W."/>
            <person name="Divon H."/>
            <person name="Uhlig S."/>
            <person name="Proctor R.H."/>
        </authorList>
    </citation>
    <scope>NUCLEOTIDE SEQUENCE [LARGE SCALE GENOMIC DNA]</scope>
    <source>
        <strain evidence="4 5">NRRL 20459</strain>
    </source>
</reference>
<organism evidence="4 5">
    <name type="scientific">Fusarium albosuccineum</name>
    <dbReference type="NCBI Taxonomy" id="1237068"/>
    <lineage>
        <taxon>Eukaryota</taxon>
        <taxon>Fungi</taxon>
        <taxon>Dikarya</taxon>
        <taxon>Ascomycota</taxon>
        <taxon>Pezizomycotina</taxon>
        <taxon>Sordariomycetes</taxon>
        <taxon>Hypocreomycetidae</taxon>
        <taxon>Hypocreales</taxon>
        <taxon>Nectriaceae</taxon>
        <taxon>Fusarium</taxon>
        <taxon>Fusarium decemcellulare species complex</taxon>
    </lineage>
</organism>
<dbReference type="Proteomes" id="UP000554235">
    <property type="component" value="Unassembled WGS sequence"/>
</dbReference>
<keyword evidence="1" id="KW-0472">Membrane</keyword>
<dbReference type="GO" id="GO:0005783">
    <property type="term" value="C:endoplasmic reticulum"/>
    <property type="evidence" value="ECO:0007669"/>
    <property type="project" value="TreeGrafter"/>
</dbReference>
<evidence type="ECO:0000256" key="1">
    <source>
        <dbReference type="SAM" id="Phobius"/>
    </source>
</evidence>
<evidence type="ECO:0000256" key="2">
    <source>
        <dbReference type="SAM" id="SignalP"/>
    </source>
</evidence>
<dbReference type="PANTHER" id="PTHR36853:SF1">
    <property type="entry name" value="DUF3844 DOMAIN-CONTAINING PROTEIN"/>
    <property type="match status" value="1"/>
</dbReference>
<dbReference type="PANTHER" id="PTHR36853">
    <property type="entry name" value="EXPRESSED PROTEIN"/>
    <property type="match status" value="1"/>
</dbReference>
<name>A0A8H4LE84_9HYPO</name>
<keyword evidence="5" id="KW-1185">Reference proteome</keyword>
<dbReference type="EMBL" id="JAADYS010000694">
    <property type="protein sequence ID" value="KAF4467797.1"/>
    <property type="molecule type" value="Genomic_DNA"/>
</dbReference>